<evidence type="ECO:0000256" key="1">
    <source>
        <dbReference type="ARBA" id="ARBA00004477"/>
    </source>
</evidence>
<dbReference type="OMA" id="RVKFGHD"/>
<feature type="transmembrane region" description="Helical" evidence="11">
    <location>
        <begin position="476"/>
        <end position="500"/>
    </location>
</feature>
<dbReference type="InterPro" id="IPR002591">
    <property type="entry name" value="Phosphodiest/P_Trfase"/>
</dbReference>
<dbReference type="Pfam" id="PF01663">
    <property type="entry name" value="Phosphodiest"/>
    <property type="match status" value="1"/>
</dbReference>
<dbReference type="GO" id="GO:0006506">
    <property type="term" value="P:GPI anchor biosynthetic process"/>
    <property type="evidence" value="ECO:0007669"/>
    <property type="project" value="UniProtKB-UniPathway"/>
</dbReference>
<dbReference type="Gene3D" id="3.40.720.10">
    <property type="entry name" value="Alkaline Phosphatase, subunit A"/>
    <property type="match status" value="1"/>
</dbReference>
<evidence type="ECO:0000256" key="6">
    <source>
        <dbReference type="ARBA" id="ARBA00022692"/>
    </source>
</evidence>
<keyword evidence="14" id="KW-1185">Reference proteome</keyword>
<dbReference type="PANTHER" id="PTHR23072">
    <property type="entry name" value="PHOSPHATIDYLINOSITOL GLYCAN-RELATED"/>
    <property type="match status" value="1"/>
</dbReference>
<dbReference type="KEGG" id="clec:106670526"/>
<feature type="transmembrane region" description="Helical" evidence="11">
    <location>
        <begin position="621"/>
        <end position="643"/>
    </location>
</feature>
<dbReference type="OrthoDB" id="272139at2759"/>
<evidence type="ECO:0000256" key="10">
    <source>
        <dbReference type="ARBA" id="ARBA00023180"/>
    </source>
</evidence>
<dbReference type="InterPro" id="IPR045687">
    <property type="entry name" value="PIGG/GPI7_C"/>
</dbReference>
<feature type="transmembrane region" description="Helical" evidence="11">
    <location>
        <begin position="446"/>
        <end position="464"/>
    </location>
</feature>
<evidence type="ECO:0000256" key="11">
    <source>
        <dbReference type="SAM" id="Phobius"/>
    </source>
</evidence>
<dbReference type="SUPFAM" id="SSF53649">
    <property type="entry name" value="Alkaline phosphatase-like"/>
    <property type="match status" value="1"/>
</dbReference>
<protein>
    <recommendedName>
        <fullName evidence="12">GPI ethanolamine phosphate transferase 2 C-terminal domain-containing protein</fullName>
    </recommendedName>
</protein>
<evidence type="ECO:0000256" key="7">
    <source>
        <dbReference type="ARBA" id="ARBA00022824"/>
    </source>
</evidence>
<dbReference type="GO" id="GO:0005789">
    <property type="term" value="C:endoplasmic reticulum membrane"/>
    <property type="evidence" value="ECO:0007669"/>
    <property type="project" value="UniProtKB-SubCell"/>
</dbReference>
<name>A0A8I6SS40_CIMLE</name>
<keyword evidence="4" id="KW-0337">GPI-anchor biosynthesis</keyword>
<proteinExistence type="inferred from homology"/>
<accession>A0A8I6SS40</accession>
<keyword evidence="9 11" id="KW-0472">Membrane</keyword>
<dbReference type="UniPathway" id="UPA00196"/>
<evidence type="ECO:0000256" key="9">
    <source>
        <dbReference type="ARBA" id="ARBA00023136"/>
    </source>
</evidence>
<feature type="transmembrane region" description="Helical" evidence="11">
    <location>
        <begin position="7"/>
        <end position="28"/>
    </location>
</feature>
<dbReference type="AlphaFoldDB" id="A0A8I6SS40"/>
<feature type="domain" description="GPI ethanolamine phosphate transferase 2 C-terminal" evidence="12">
    <location>
        <begin position="503"/>
        <end position="866"/>
    </location>
</feature>
<feature type="transmembrane region" description="Helical" evidence="11">
    <location>
        <begin position="539"/>
        <end position="569"/>
    </location>
</feature>
<evidence type="ECO:0000259" key="12">
    <source>
        <dbReference type="Pfam" id="PF19316"/>
    </source>
</evidence>
<evidence type="ECO:0000256" key="3">
    <source>
        <dbReference type="ARBA" id="ARBA00005315"/>
    </source>
</evidence>
<evidence type="ECO:0000313" key="14">
    <source>
        <dbReference type="Proteomes" id="UP000494040"/>
    </source>
</evidence>
<comment type="pathway">
    <text evidence="2">Glycolipid biosynthesis; glycosylphosphatidylinositol-anchor biosynthesis.</text>
</comment>
<feature type="transmembrane region" description="Helical" evidence="11">
    <location>
        <begin position="848"/>
        <end position="872"/>
    </location>
</feature>
<evidence type="ECO:0000256" key="5">
    <source>
        <dbReference type="ARBA" id="ARBA00022679"/>
    </source>
</evidence>
<evidence type="ECO:0000256" key="4">
    <source>
        <dbReference type="ARBA" id="ARBA00022502"/>
    </source>
</evidence>
<dbReference type="EnsemblMetazoa" id="XM_024228567.1">
    <property type="protein sequence ID" value="XP_024084335.1"/>
    <property type="gene ID" value="LOC106670526"/>
</dbReference>
<dbReference type="InterPro" id="IPR039527">
    <property type="entry name" value="PIGG/GPI7"/>
</dbReference>
<dbReference type="GO" id="GO:0051267">
    <property type="term" value="F:CP2 mannose-ethanolamine phosphotransferase activity"/>
    <property type="evidence" value="ECO:0007669"/>
    <property type="project" value="TreeGrafter"/>
</dbReference>
<keyword evidence="5" id="KW-0808">Transferase</keyword>
<dbReference type="CTD" id="35685"/>
<dbReference type="GeneID" id="106670526"/>
<feature type="transmembrane region" description="Helical" evidence="11">
    <location>
        <begin position="411"/>
        <end position="434"/>
    </location>
</feature>
<dbReference type="Proteomes" id="UP000494040">
    <property type="component" value="Unassembled WGS sequence"/>
</dbReference>
<dbReference type="Pfam" id="PF19316">
    <property type="entry name" value="PIGO_PIGG"/>
    <property type="match status" value="1"/>
</dbReference>
<keyword evidence="8 11" id="KW-1133">Transmembrane helix</keyword>
<evidence type="ECO:0000313" key="13">
    <source>
        <dbReference type="EnsemblMetazoa" id="XP_024084335.1"/>
    </source>
</evidence>
<feature type="transmembrane region" description="Helical" evidence="11">
    <location>
        <begin position="512"/>
        <end position="533"/>
    </location>
</feature>
<evidence type="ECO:0000256" key="2">
    <source>
        <dbReference type="ARBA" id="ARBA00004687"/>
    </source>
</evidence>
<keyword evidence="10" id="KW-0325">Glycoprotein</keyword>
<organism evidence="13 14">
    <name type="scientific">Cimex lectularius</name>
    <name type="common">Bed bug</name>
    <name type="synonym">Acanthia lectularia</name>
    <dbReference type="NCBI Taxonomy" id="79782"/>
    <lineage>
        <taxon>Eukaryota</taxon>
        <taxon>Metazoa</taxon>
        <taxon>Ecdysozoa</taxon>
        <taxon>Arthropoda</taxon>
        <taxon>Hexapoda</taxon>
        <taxon>Insecta</taxon>
        <taxon>Pterygota</taxon>
        <taxon>Neoptera</taxon>
        <taxon>Paraneoptera</taxon>
        <taxon>Hemiptera</taxon>
        <taxon>Heteroptera</taxon>
        <taxon>Panheteroptera</taxon>
        <taxon>Cimicomorpha</taxon>
        <taxon>Cimicidae</taxon>
        <taxon>Cimex</taxon>
    </lineage>
</organism>
<feature type="transmembrane region" description="Helical" evidence="11">
    <location>
        <begin position="701"/>
        <end position="722"/>
    </location>
</feature>
<dbReference type="InterPro" id="IPR017850">
    <property type="entry name" value="Alkaline_phosphatase_core_sf"/>
</dbReference>
<feature type="transmembrane region" description="Helical" evidence="11">
    <location>
        <begin position="810"/>
        <end position="828"/>
    </location>
</feature>
<dbReference type="InterPro" id="IPR037674">
    <property type="entry name" value="PIG-G_N"/>
</dbReference>
<reference evidence="13" key="1">
    <citation type="submission" date="2022-01" db="UniProtKB">
        <authorList>
            <consortium name="EnsemblMetazoa"/>
        </authorList>
    </citation>
    <scope>IDENTIFICATION</scope>
</reference>
<dbReference type="CDD" id="cd16024">
    <property type="entry name" value="GPI_EPT_2"/>
    <property type="match status" value="1"/>
</dbReference>
<dbReference type="RefSeq" id="XP_024084335.1">
    <property type="nucleotide sequence ID" value="XM_024228567.1"/>
</dbReference>
<comment type="similarity">
    <text evidence="3">Belongs to the PIGG/PIGN/PIGO family. PIGG subfamily.</text>
</comment>
<comment type="subcellular location">
    <subcellularLocation>
        <location evidence="1">Endoplasmic reticulum membrane</location>
        <topology evidence="1">Multi-pass membrane protein</topology>
    </subcellularLocation>
</comment>
<feature type="transmembrane region" description="Helical" evidence="11">
    <location>
        <begin position="775"/>
        <end position="798"/>
    </location>
</feature>
<sequence>MMPKEQCLIIYLCFLYLIGIYIFLYGFFPERVISAHSSVEDLPERVDDLKLARRELYKQRTPRIVLMVIDALRYDFVDGPQSEQNMPYLSSQLRNNCLLKARVEPPTVTLPRIKALMTGAISSFYDVIANFGSEILKDDNIVSQAISSDLKVVFYGDDTWLKLFPNSFLRSEGTVSFYVSDFLEVDDNITRHIDHELEANDWEIMILHYLGLDHIGHIDGPFSPHVNPKLLELDGIIAKIDSGLKIKDPSNPGILVICGDHGMKDSGGHGGTSLSEVLVPLALLNYKCDPSFSHEEVKQVDLTPLLSILLGLPIPGGSVGKINMRMLSGLDRKTALYSLHYNTLRMFELFKTSNPISGIEHEITKGIQFYKNWVLSNYTNNDYYPAAIRFSNAQNEMSSVIIKNSISFDDYVLLIAVILILQVVLFILAYNAFLEFNFKQFSGQNFLIFLSFVGFHYFCCMINECDSKLCSITYKHVALVICLFAIVFYNILLISANFPYSKLWSRLRPDTIYIMLGLVFVLNLASLTSSSFIEEEHQFWYFAVTTLSLYLLPSRYLLFSLVLALQVFLRKLNQTGDKWAHLPDIGDWLNSTDHKHYLTIYYVIGLCFIYKCQRFKYKRKIVDYLDCVLAVGQLVAIFLQKIAVGTCTLGFVHKEASLGITEARVFWVLTSIRTAVFIYFYEKEPSKRNNEISDMILSSSICVLTLLSKAHNVFLFPSILLFSNAFSKVHPKCSYSQAFFHFCIGRLFYFYQGNSNSIANIDISAGYIGLEEYNLFITGLYVGLNMYSGHILSFVLLIKKLDIKDNLSAIKSFSTMLFVSAVTTLFYMVVVTFERYHLFIWSVFAPKLMFICTQAALISTLIFSTASFSLFFNTFNVTTKKII</sequence>
<evidence type="ECO:0000256" key="8">
    <source>
        <dbReference type="ARBA" id="ARBA00022989"/>
    </source>
</evidence>
<keyword evidence="6 11" id="KW-0812">Transmembrane</keyword>
<feature type="transmembrane region" description="Helical" evidence="11">
    <location>
        <begin position="663"/>
        <end position="681"/>
    </location>
</feature>
<keyword evidence="7" id="KW-0256">Endoplasmic reticulum</keyword>
<dbReference type="PANTHER" id="PTHR23072:SF0">
    <property type="entry name" value="GPI ETHANOLAMINE PHOSPHATE TRANSFERASE 2"/>
    <property type="match status" value="1"/>
</dbReference>